<evidence type="ECO:0000313" key="2">
    <source>
        <dbReference type="EMBL" id="SFK70039.1"/>
    </source>
</evidence>
<organism evidence="2 3">
    <name type="scientific">Streptosporangium canum</name>
    <dbReference type="NCBI Taxonomy" id="324952"/>
    <lineage>
        <taxon>Bacteria</taxon>
        <taxon>Bacillati</taxon>
        <taxon>Actinomycetota</taxon>
        <taxon>Actinomycetes</taxon>
        <taxon>Streptosporangiales</taxon>
        <taxon>Streptosporangiaceae</taxon>
        <taxon>Streptosporangium</taxon>
    </lineage>
</organism>
<sequence length="134" mass="14089">MSEAPSYGPPDASGGRSAARQGPPTELAMSPDDLKSSIAKAFHIESGDLTGALIKEVNELIAVGDFWGGDEAGMKFYSGDAEVPGYAATAEAVMTESSAISFFYTGVATRLHDMGRNVEAADWASIAEMPRILR</sequence>
<dbReference type="EMBL" id="FOQY01000032">
    <property type="protein sequence ID" value="SFK70039.1"/>
    <property type="molecule type" value="Genomic_DNA"/>
</dbReference>
<keyword evidence="3" id="KW-1185">Reference proteome</keyword>
<gene>
    <name evidence="2" type="ORF">SAMN05216275_13295</name>
</gene>
<proteinExistence type="predicted"/>
<feature type="region of interest" description="Disordered" evidence="1">
    <location>
        <begin position="1"/>
        <end position="31"/>
    </location>
</feature>
<protein>
    <submittedName>
        <fullName evidence="2">Uncharacterized protein</fullName>
    </submittedName>
</protein>
<dbReference type="AlphaFoldDB" id="A0A1I4BPT7"/>
<accession>A0A1I4BPT7</accession>
<reference evidence="3" key="1">
    <citation type="submission" date="2016-10" db="EMBL/GenBank/DDBJ databases">
        <authorList>
            <person name="Varghese N."/>
            <person name="Submissions S."/>
        </authorList>
    </citation>
    <scope>NUCLEOTIDE SEQUENCE [LARGE SCALE GENOMIC DNA]</scope>
    <source>
        <strain evidence="3">CGMCC 4.2126</strain>
    </source>
</reference>
<evidence type="ECO:0000313" key="3">
    <source>
        <dbReference type="Proteomes" id="UP000199111"/>
    </source>
</evidence>
<name>A0A1I4BPT7_9ACTN</name>
<dbReference type="Proteomes" id="UP000199111">
    <property type="component" value="Unassembled WGS sequence"/>
</dbReference>
<evidence type="ECO:0000256" key="1">
    <source>
        <dbReference type="SAM" id="MobiDB-lite"/>
    </source>
</evidence>